<feature type="compositionally biased region" description="Polar residues" evidence="1">
    <location>
        <begin position="45"/>
        <end position="60"/>
    </location>
</feature>
<sequence length="130" mass="14620">MAKWGEMVLFSFESSKGDLRERTPRKRGQEPSFSNGKTRHWKQDWTGSISSGHHQLPTENSLWRSGRRCPEVLPPDTPLLVSVIQCEPEEELEVLLPEVLPVTPSVHRELSVEVRKKLTGSITSGLTSSS</sequence>
<gene>
    <name evidence="2" type="ORF">NE237_021672</name>
</gene>
<organism evidence="2 3">
    <name type="scientific">Protea cynaroides</name>
    <dbReference type="NCBI Taxonomy" id="273540"/>
    <lineage>
        <taxon>Eukaryota</taxon>
        <taxon>Viridiplantae</taxon>
        <taxon>Streptophyta</taxon>
        <taxon>Embryophyta</taxon>
        <taxon>Tracheophyta</taxon>
        <taxon>Spermatophyta</taxon>
        <taxon>Magnoliopsida</taxon>
        <taxon>Proteales</taxon>
        <taxon>Proteaceae</taxon>
        <taxon>Protea</taxon>
    </lineage>
</organism>
<name>A0A9Q0H8E3_9MAGN</name>
<dbReference type="Proteomes" id="UP001141806">
    <property type="component" value="Unassembled WGS sequence"/>
</dbReference>
<proteinExistence type="predicted"/>
<evidence type="ECO:0000313" key="3">
    <source>
        <dbReference type="Proteomes" id="UP001141806"/>
    </source>
</evidence>
<dbReference type="EMBL" id="JAMYWD010000009">
    <property type="protein sequence ID" value="KAJ4961762.1"/>
    <property type="molecule type" value="Genomic_DNA"/>
</dbReference>
<protein>
    <submittedName>
        <fullName evidence="2">Uncharacterized protein</fullName>
    </submittedName>
</protein>
<comment type="caution">
    <text evidence="2">The sequence shown here is derived from an EMBL/GenBank/DDBJ whole genome shotgun (WGS) entry which is preliminary data.</text>
</comment>
<reference evidence="2" key="1">
    <citation type="journal article" date="2023" name="Plant J.">
        <title>The genome of the king protea, Protea cynaroides.</title>
        <authorList>
            <person name="Chang J."/>
            <person name="Duong T.A."/>
            <person name="Schoeman C."/>
            <person name="Ma X."/>
            <person name="Roodt D."/>
            <person name="Barker N."/>
            <person name="Li Z."/>
            <person name="Van de Peer Y."/>
            <person name="Mizrachi E."/>
        </authorList>
    </citation>
    <scope>NUCLEOTIDE SEQUENCE</scope>
    <source>
        <tissue evidence="2">Young leaves</tissue>
    </source>
</reference>
<evidence type="ECO:0000313" key="2">
    <source>
        <dbReference type="EMBL" id="KAJ4961762.1"/>
    </source>
</evidence>
<keyword evidence="3" id="KW-1185">Reference proteome</keyword>
<feature type="region of interest" description="Disordered" evidence="1">
    <location>
        <begin position="17"/>
        <end position="60"/>
    </location>
</feature>
<dbReference type="AlphaFoldDB" id="A0A9Q0H8E3"/>
<accession>A0A9Q0H8E3</accession>
<evidence type="ECO:0000256" key="1">
    <source>
        <dbReference type="SAM" id="MobiDB-lite"/>
    </source>
</evidence>